<gene>
    <name evidence="4" type="ORF">BN971_01537</name>
</gene>
<evidence type="ECO:0000256" key="2">
    <source>
        <dbReference type="SAM" id="MobiDB-lite"/>
    </source>
</evidence>
<dbReference type="FunFam" id="1.20.1260.20:FF:000001">
    <property type="entry name" value="PPE family protein PPE41"/>
    <property type="match status" value="1"/>
</dbReference>
<evidence type="ECO:0000259" key="3">
    <source>
        <dbReference type="Pfam" id="PF00823"/>
    </source>
</evidence>
<sequence length="455" mass="46868">MLDYGALPPEINSARMYAGAGSGPMMAAAAAWDVLANALESVGRAYATTIARLQGEGWSGAAAQTMAGAVAPYVAWVSNAGAQAEEAASQARAAAAAYETALAATVPPALVTANRTELATLMSTNVFGQNTGMIAATEAQYEQMWAQDAAAMYRYAASSSAATTLRQFTQPPQTTNAAAQPAQAAAVAQATGSSAAGNAQTTLSQLMASVPQQLQALATTGASSSGLSATAASSPLSQLEALIPSPLLTAFSNFNTFTSPVNLGDGISRTLTSAGSFGTGVQRVGLQEAGAAAKAAGAAAHGDHPRAGARQCRQRGLVGEAIGPAQLDGDQPGGGRPRRRSALAFGRGHRRWPVMGRGAGEQHVERRAGRRHRRQVGPVLGVFGQQRAAGGTPQIHHAPSFCGRIAADARHRTNNPAPTFRVTGGLRRERRCLTSGHYRPRSTRPECIPVPARDR</sequence>
<reference evidence="4 5" key="1">
    <citation type="submission" date="2015-03" db="EMBL/GenBank/DDBJ databases">
        <authorList>
            <person name="Murphy D."/>
        </authorList>
    </citation>
    <scope>NUCLEOTIDE SEQUENCE [LARGE SCALE GENOMIC DNA]</scope>
    <source>
        <strain evidence="4 5">DSM 44277</strain>
    </source>
</reference>
<name>A0A0U0W771_MYCBE</name>
<evidence type="ECO:0000313" key="5">
    <source>
        <dbReference type="Proteomes" id="UP000198875"/>
    </source>
</evidence>
<comment type="similarity">
    <text evidence="1">Belongs to the mycobacterial PPE family.</text>
</comment>
<accession>A0A0U0W771</accession>
<dbReference type="InterPro" id="IPR038332">
    <property type="entry name" value="PPE_sf"/>
</dbReference>
<feature type="domain" description="PPE" evidence="3">
    <location>
        <begin position="3"/>
        <end position="165"/>
    </location>
</feature>
<dbReference type="GO" id="GO:0052572">
    <property type="term" value="P:response to host immune response"/>
    <property type="evidence" value="ECO:0007669"/>
    <property type="project" value="TreeGrafter"/>
</dbReference>
<dbReference type="EMBL" id="CSTD01000001">
    <property type="protein sequence ID" value="CPR09463.1"/>
    <property type="molecule type" value="Genomic_DNA"/>
</dbReference>
<evidence type="ECO:0000313" key="4">
    <source>
        <dbReference type="EMBL" id="CPR09463.1"/>
    </source>
</evidence>
<dbReference type="AlphaFoldDB" id="A0A0U0W771"/>
<dbReference type="Gene3D" id="1.20.1260.20">
    <property type="entry name" value="PPE superfamily"/>
    <property type="match status" value="1"/>
</dbReference>
<dbReference type="SUPFAM" id="SSF140459">
    <property type="entry name" value="PE/PPE dimer-like"/>
    <property type="match status" value="1"/>
</dbReference>
<dbReference type="InterPro" id="IPR000030">
    <property type="entry name" value="PPE_dom"/>
</dbReference>
<dbReference type="PANTHER" id="PTHR46766">
    <property type="entry name" value="GLUTAMINE-RICH PROTEIN 2"/>
    <property type="match status" value="1"/>
</dbReference>
<proteinExistence type="inferred from homology"/>
<organism evidence="4 5">
    <name type="scientific">Mycobacterium bohemicum DSM 44277</name>
    <dbReference type="NCBI Taxonomy" id="1236609"/>
    <lineage>
        <taxon>Bacteria</taxon>
        <taxon>Bacillati</taxon>
        <taxon>Actinomycetota</taxon>
        <taxon>Actinomycetes</taxon>
        <taxon>Mycobacteriales</taxon>
        <taxon>Mycobacteriaceae</taxon>
        <taxon>Mycobacterium</taxon>
    </lineage>
</organism>
<dbReference type="PANTHER" id="PTHR46766:SF1">
    <property type="entry name" value="GLUTAMINE-RICH PROTEIN 2"/>
    <property type="match status" value="1"/>
</dbReference>
<dbReference type="Proteomes" id="UP000198875">
    <property type="component" value="Unassembled WGS sequence"/>
</dbReference>
<dbReference type="Pfam" id="PF00823">
    <property type="entry name" value="PPE"/>
    <property type="match status" value="1"/>
</dbReference>
<feature type="region of interest" description="Disordered" evidence="2">
    <location>
        <begin position="352"/>
        <end position="372"/>
    </location>
</feature>
<protein>
    <submittedName>
        <fullName evidence="4">PPE family protein</fullName>
    </submittedName>
</protein>
<evidence type="ECO:0000256" key="1">
    <source>
        <dbReference type="ARBA" id="ARBA00010652"/>
    </source>
</evidence>